<name>A0A813TNN5_9BILA</name>
<dbReference type="AlphaFoldDB" id="A0A813TNN5"/>
<evidence type="ECO:0000313" key="1">
    <source>
        <dbReference type="EMBL" id="CAF0815679.1"/>
    </source>
</evidence>
<dbReference type="Proteomes" id="UP000663889">
    <property type="component" value="Unassembled WGS sequence"/>
</dbReference>
<reference evidence="1" key="1">
    <citation type="submission" date="2021-02" db="EMBL/GenBank/DDBJ databases">
        <authorList>
            <person name="Nowell W R."/>
        </authorList>
    </citation>
    <scope>NUCLEOTIDE SEQUENCE</scope>
</reference>
<organism evidence="1 2">
    <name type="scientific">Rotaria sordida</name>
    <dbReference type="NCBI Taxonomy" id="392033"/>
    <lineage>
        <taxon>Eukaryota</taxon>
        <taxon>Metazoa</taxon>
        <taxon>Spiralia</taxon>
        <taxon>Gnathifera</taxon>
        <taxon>Rotifera</taxon>
        <taxon>Eurotatoria</taxon>
        <taxon>Bdelloidea</taxon>
        <taxon>Philodinida</taxon>
        <taxon>Philodinidae</taxon>
        <taxon>Rotaria</taxon>
    </lineage>
</organism>
<protein>
    <submittedName>
        <fullName evidence="1">Uncharacterized protein</fullName>
    </submittedName>
</protein>
<evidence type="ECO:0000313" key="2">
    <source>
        <dbReference type="Proteomes" id="UP000663889"/>
    </source>
</evidence>
<accession>A0A813TNN5</accession>
<gene>
    <name evidence="1" type="ORF">SEV965_LOCUS1354</name>
</gene>
<dbReference type="EMBL" id="CAJNOU010000025">
    <property type="protein sequence ID" value="CAF0815679.1"/>
    <property type="molecule type" value="Genomic_DNA"/>
</dbReference>
<proteinExistence type="predicted"/>
<sequence>MITEGDVICADTIVIDYVVDRWPSENSLANIYHQTKIGGGSPFNIIKDLRSMDKNLLLSIRWPSEKSLANIYHQTKIGGGSPFNIIKDSRSMDKNLLLSISVHNLLYTKIAQLMLSYIDHLILNEIEIDLILKQSFQQGPISQIAQAVRILIENYDVQRTITIHFDQGTV</sequence>
<comment type="caution">
    <text evidence="1">The sequence shown here is derived from an EMBL/GenBank/DDBJ whole genome shotgun (WGS) entry which is preliminary data.</text>
</comment>